<reference evidence="1 2" key="1">
    <citation type="journal article" date="2015" name="PLoS ONE">
        <title>Genome Sequence of Bacillus endophyticus and Analysis of Its Companion Mechanism in the Ketogulonigenium vulgare-Bacillus Strain Consortium.</title>
        <authorList>
            <person name="Jia N."/>
            <person name="Du J."/>
            <person name="Ding M.Z."/>
            <person name="Gao F."/>
            <person name="Yuan Y.J."/>
        </authorList>
    </citation>
    <scope>NUCLEOTIDE SEQUENCE [LARGE SCALE GENOMIC DNA]</scope>
    <source>
        <strain evidence="1 2">Hbe603</strain>
    </source>
</reference>
<evidence type="ECO:0000313" key="1">
    <source>
        <dbReference type="EMBL" id="AKO92029.1"/>
    </source>
</evidence>
<accession>A0A0H4KIA9</accession>
<protein>
    <submittedName>
        <fullName evidence="1">Uncharacterized protein</fullName>
    </submittedName>
</protein>
<name>A0A0H4KIA9_9BACI</name>
<dbReference type="KEGG" id="beo:BEH_07900"/>
<proteinExistence type="predicted"/>
<evidence type="ECO:0000313" key="2">
    <source>
        <dbReference type="Proteomes" id="UP000036202"/>
    </source>
</evidence>
<gene>
    <name evidence="1" type="ORF">BEH_07900</name>
</gene>
<organism evidence="1 2">
    <name type="scientific">Priestia filamentosa</name>
    <dbReference type="NCBI Taxonomy" id="1402861"/>
    <lineage>
        <taxon>Bacteria</taxon>
        <taxon>Bacillati</taxon>
        <taxon>Bacillota</taxon>
        <taxon>Bacilli</taxon>
        <taxon>Bacillales</taxon>
        <taxon>Bacillaceae</taxon>
        <taxon>Priestia</taxon>
    </lineage>
</organism>
<dbReference type="EMBL" id="CP011974">
    <property type="protein sequence ID" value="AKO92029.1"/>
    <property type="molecule type" value="Genomic_DNA"/>
</dbReference>
<reference evidence="2" key="2">
    <citation type="submission" date="2015-06" db="EMBL/GenBank/DDBJ databases">
        <title>Genome Sequence of Bacillus endophyticus and Analysis of its Companion Mechanism in the Ketogulonigenium vulgare-Bacillus strain Consortium.</title>
        <authorList>
            <person name="Jia N."/>
            <person name="Du J."/>
            <person name="Ding M.-Z."/>
            <person name="Gao F."/>
            <person name="Yuan Y.-J."/>
        </authorList>
    </citation>
    <scope>NUCLEOTIDE SEQUENCE [LARGE SCALE GENOMIC DNA]</scope>
    <source>
        <strain evidence="2">Hbe603</strain>
    </source>
</reference>
<dbReference type="AlphaFoldDB" id="A0A0H4KIA9"/>
<dbReference type="PATRIC" id="fig|135735.6.peg.1619"/>
<keyword evidence="2" id="KW-1185">Reference proteome</keyword>
<dbReference type="OrthoDB" id="2628167at2"/>
<dbReference type="RefSeq" id="WP_046216990.1">
    <property type="nucleotide sequence ID" value="NZ_CP011974.1"/>
</dbReference>
<sequence length="98" mass="11207">MSYQEVEVAEVKGLNDVKVFQLCECDAVAAYSLEEAREWYKNLTGLEDDELYKLSEVSEVSLDMKVRKGEEVEGMITVGQIIQDYWNGEPFIAVTNLY</sequence>
<dbReference type="Proteomes" id="UP000036202">
    <property type="component" value="Chromosome"/>
</dbReference>